<protein>
    <submittedName>
        <fullName evidence="1">Uncharacterized protein</fullName>
    </submittedName>
</protein>
<dbReference type="EMBL" id="CP006850">
    <property type="protein sequence ID" value="AHH22115.1"/>
    <property type="molecule type" value="Genomic_DNA"/>
</dbReference>
<evidence type="ECO:0000313" key="1">
    <source>
        <dbReference type="EMBL" id="AHH22115.1"/>
    </source>
</evidence>
<name>W5TRV2_9NOCA</name>
<sequence>MTAPDGSSPAGSLGVGLFAARQAATVDDAKAEMVSGTIDTYTIVQNRVGTELRAPTSAAQAAAGTALTQAQAAVNAAANAGELADIAYANANDWQLEFVHSSAEVTLATGEVLVGPMLNVRDGQRAIMTDVHAAFLEQHDGVEFETRIWDAENTAYRVAHTATIEANVTRRHFSALSVDVDDLERFWSYVNEIIGTDPPTVLQICVAGVFIEDTESE</sequence>
<gene>
    <name evidence="1" type="ORF">NONO_c73590</name>
</gene>
<proteinExistence type="predicted"/>
<dbReference type="OrthoDB" id="4557733at2"/>
<accession>W5TRV2</accession>
<evidence type="ECO:0000313" key="2">
    <source>
        <dbReference type="Proteomes" id="UP000019150"/>
    </source>
</evidence>
<reference evidence="1 2" key="1">
    <citation type="journal article" date="2014" name="Appl. Environ. Microbiol.">
        <title>Insights into the Microbial Degradation of Rubber and Gutta-Percha by Analysis of the Complete Genome of Nocardia nova SH22a.</title>
        <authorList>
            <person name="Luo Q."/>
            <person name="Hiessl S."/>
            <person name="Poehlein A."/>
            <person name="Daniel R."/>
            <person name="Steinbuchel A."/>
        </authorList>
    </citation>
    <scope>NUCLEOTIDE SEQUENCE [LARGE SCALE GENOMIC DNA]</scope>
    <source>
        <strain evidence="1">SH22a</strain>
    </source>
</reference>
<dbReference type="Proteomes" id="UP000019150">
    <property type="component" value="Chromosome"/>
</dbReference>
<dbReference type="PATRIC" id="fig|1415166.3.peg.7551"/>
<dbReference type="RefSeq" id="WP_025353390.1">
    <property type="nucleotide sequence ID" value="NZ_CP006850.1"/>
</dbReference>
<dbReference type="STRING" id="1415166.NONO_c73590"/>
<dbReference type="KEGG" id="nno:NONO_c73590"/>
<keyword evidence="2" id="KW-1185">Reference proteome</keyword>
<dbReference type="eggNOG" id="ENOG5031FWA">
    <property type="taxonomic scope" value="Bacteria"/>
</dbReference>
<dbReference type="AlphaFoldDB" id="W5TRV2"/>
<dbReference type="HOGENOM" id="CLU_1249543_0_0_11"/>
<organism evidence="1 2">
    <name type="scientific">Nocardia nova SH22a</name>
    <dbReference type="NCBI Taxonomy" id="1415166"/>
    <lineage>
        <taxon>Bacteria</taxon>
        <taxon>Bacillati</taxon>
        <taxon>Actinomycetota</taxon>
        <taxon>Actinomycetes</taxon>
        <taxon>Mycobacteriales</taxon>
        <taxon>Nocardiaceae</taxon>
        <taxon>Nocardia</taxon>
    </lineage>
</organism>